<sequence>MFGVFTRLHSFFHQILRDTPLSMALKNFLLVFVAALSLQSLQAGRIPRSESDDNLQGLVENARTQLQSMTEQFNNMLASTNPDEVNTVLVNQTGELKGRLETLVTELKRQYDEHSSSINEATANTISETITRLNSTISRLQSQDPSTLAQNAEGLQQQFNENIKSSADTIMAELSKLAKASSQGSSNAQEELNQLTRTAVNRAADFLQQMQNQFLKGRS</sequence>
<keyword evidence="2" id="KW-1185">Reference proteome</keyword>
<dbReference type="Pfam" id="PF07464">
    <property type="entry name" value="ApoLp-III"/>
    <property type="match status" value="1"/>
</dbReference>
<organism evidence="1 2">
    <name type="scientific">Ladona fulva</name>
    <name type="common">Scarce chaser dragonfly</name>
    <name type="synonym">Libellula fulva</name>
    <dbReference type="NCBI Taxonomy" id="123851"/>
    <lineage>
        <taxon>Eukaryota</taxon>
        <taxon>Metazoa</taxon>
        <taxon>Ecdysozoa</taxon>
        <taxon>Arthropoda</taxon>
        <taxon>Hexapoda</taxon>
        <taxon>Insecta</taxon>
        <taxon>Pterygota</taxon>
        <taxon>Palaeoptera</taxon>
        <taxon>Odonata</taxon>
        <taxon>Epiprocta</taxon>
        <taxon>Anisoptera</taxon>
        <taxon>Libelluloidea</taxon>
        <taxon>Libellulidae</taxon>
        <taxon>Ladona</taxon>
    </lineage>
</organism>
<reference evidence="1" key="1">
    <citation type="submission" date="2013-04" db="EMBL/GenBank/DDBJ databases">
        <authorList>
            <person name="Qu J."/>
            <person name="Murali S.C."/>
            <person name="Bandaranaike D."/>
            <person name="Bellair M."/>
            <person name="Blankenburg K."/>
            <person name="Chao H."/>
            <person name="Dinh H."/>
            <person name="Doddapaneni H."/>
            <person name="Downs B."/>
            <person name="Dugan-Rocha S."/>
            <person name="Elkadiri S."/>
            <person name="Gnanaolivu R.D."/>
            <person name="Hernandez B."/>
            <person name="Javaid M."/>
            <person name="Jayaseelan J.C."/>
            <person name="Lee S."/>
            <person name="Li M."/>
            <person name="Ming W."/>
            <person name="Munidasa M."/>
            <person name="Muniz J."/>
            <person name="Nguyen L."/>
            <person name="Ongeri F."/>
            <person name="Osuji N."/>
            <person name="Pu L.-L."/>
            <person name="Puazo M."/>
            <person name="Qu C."/>
            <person name="Quiroz J."/>
            <person name="Raj R."/>
            <person name="Weissenberger G."/>
            <person name="Xin Y."/>
            <person name="Zou X."/>
            <person name="Han Y."/>
            <person name="Richards S."/>
            <person name="Worley K."/>
            <person name="Muzny D."/>
            <person name="Gibbs R."/>
        </authorList>
    </citation>
    <scope>NUCLEOTIDE SEQUENCE</scope>
    <source>
        <strain evidence="1">Sampled in the wild</strain>
    </source>
</reference>
<dbReference type="GO" id="GO:0005576">
    <property type="term" value="C:extracellular region"/>
    <property type="evidence" value="ECO:0007669"/>
    <property type="project" value="InterPro"/>
</dbReference>
<name>A0A8K0KAI8_LADFU</name>
<comment type="caution">
    <text evidence="1">The sequence shown here is derived from an EMBL/GenBank/DDBJ whole genome shotgun (WGS) entry which is preliminary data.</text>
</comment>
<dbReference type="Gene3D" id="1.20.120.20">
    <property type="entry name" value="Apolipoprotein"/>
    <property type="match status" value="1"/>
</dbReference>
<dbReference type="SUPFAM" id="SSF47162">
    <property type="entry name" value="Apolipoprotein"/>
    <property type="match status" value="1"/>
</dbReference>
<proteinExistence type="predicted"/>
<evidence type="ECO:0008006" key="3">
    <source>
        <dbReference type="Google" id="ProtNLM"/>
    </source>
</evidence>
<accession>A0A8K0KAI8</accession>
<evidence type="ECO:0000313" key="2">
    <source>
        <dbReference type="Proteomes" id="UP000792457"/>
    </source>
</evidence>
<dbReference type="InterPro" id="IPR010009">
    <property type="entry name" value="ApoLp-III"/>
</dbReference>
<dbReference type="EMBL" id="KZ308393">
    <property type="protein sequence ID" value="KAG8228898.1"/>
    <property type="molecule type" value="Genomic_DNA"/>
</dbReference>
<evidence type="ECO:0000313" key="1">
    <source>
        <dbReference type="EMBL" id="KAG8228898.1"/>
    </source>
</evidence>
<reference evidence="1" key="2">
    <citation type="submission" date="2017-10" db="EMBL/GenBank/DDBJ databases">
        <title>Ladona fulva Genome sequencing and assembly.</title>
        <authorList>
            <person name="Murali S."/>
            <person name="Richards S."/>
            <person name="Bandaranaike D."/>
            <person name="Bellair M."/>
            <person name="Blankenburg K."/>
            <person name="Chao H."/>
            <person name="Dinh H."/>
            <person name="Doddapaneni H."/>
            <person name="Dugan-Rocha S."/>
            <person name="Elkadiri S."/>
            <person name="Gnanaolivu R."/>
            <person name="Hernandez B."/>
            <person name="Skinner E."/>
            <person name="Javaid M."/>
            <person name="Lee S."/>
            <person name="Li M."/>
            <person name="Ming W."/>
            <person name="Munidasa M."/>
            <person name="Muniz J."/>
            <person name="Nguyen L."/>
            <person name="Hughes D."/>
            <person name="Osuji N."/>
            <person name="Pu L.-L."/>
            <person name="Puazo M."/>
            <person name="Qu C."/>
            <person name="Quiroz J."/>
            <person name="Raj R."/>
            <person name="Weissenberger G."/>
            <person name="Xin Y."/>
            <person name="Zou X."/>
            <person name="Han Y."/>
            <person name="Worley K."/>
            <person name="Muzny D."/>
            <person name="Gibbs R."/>
        </authorList>
    </citation>
    <scope>NUCLEOTIDE SEQUENCE</scope>
    <source>
        <strain evidence="1">Sampled in the wild</strain>
    </source>
</reference>
<dbReference type="GO" id="GO:0008289">
    <property type="term" value="F:lipid binding"/>
    <property type="evidence" value="ECO:0007669"/>
    <property type="project" value="InterPro"/>
</dbReference>
<protein>
    <recommendedName>
        <fullName evidence="3">Apolipophorin-III</fullName>
    </recommendedName>
</protein>
<gene>
    <name evidence="1" type="ORF">J437_LFUL007635</name>
</gene>
<dbReference type="AlphaFoldDB" id="A0A8K0KAI8"/>
<dbReference type="GO" id="GO:0006869">
    <property type="term" value="P:lipid transport"/>
    <property type="evidence" value="ECO:0007669"/>
    <property type="project" value="InterPro"/>
</dbReference>
<dbReference type="Proteomes" id="UP000792457">
    <property type="component" value="Unassembled WGS sequence"/>
</dbReference>